<evidence type="ECO:0000313" key="2">
    <source>
        <dbReference type="EMBL" id="ORW86433.1"/>
    </source>
</evidence>
<protein>
    <recommendedName>
        <fullName evidence="1">Metallo-beta-lactamase domain-containing protein</fullName>
    </recommendedName>
</protein>
<dbReference type="SUPFAM" id="SSF56281">
    <property type="entry name" value="Metallo-hydrolase/oxidoreductase"/>
    <property type="match status" value="1"/>
</dbReference>
<dbReference type="PANTHER" id="PTHR15032:SF4">
    <property type="entry name" value="N-ACYL-PHOSPHATIDYLETHANOLAMINE-HYDROLYZING PHOSPHOLIPASE D"/>
    <property type="match status" value="1"/>
</dbReference>
<dbReference type="Gene3D" id="3.60.15.10">
    <property type="entry name" value="Ribonuclease Z/Hydroxyacylglutathione hydrolase-like"/>
    <property type="match status" value="1"/>
</dbReference>
<dbReference type="PANTHER" id="PTHR15032">
    <property type="entry name" value="N-ACYL-PHOSPHATIDYLETHANOLAMINE-HYDROLYZING PHOSPHOLIPASE D"/>
    <property type="match status" value="1"/>
</dbReference>
<name>A0A1X2DE35_9MYCO</name>
<dbReference type="RefSeq" id="WP_085249011.1">
    <property type="nucleotide sequence ID" value="NZ_CAJMWI010000001.1"/>
</dbReference>
<keyword evidence="3" id="KW-1185">Reference proteome</keyword>
<dbReference type="GO" id="GO:0008270">
    <property type="term" value="F:zinc ion binding"/>
    <property type="evidence" value="ECO:0007669"/>
    <property type="project" value="InterPro"/>
</dbReference>
<dbReference type="PIRSF" id="PIRSF038896">
    <property type="entry name" value="NAPE-PLD"/>
    <property type="match status" value="1"/>
</dbReference>
<dbReference type="STRING" id="486698.AWC22_10750"/>
<dbReference type="EMBL" id="LQPQ01000025">
    <property type="protein sequence ID" value="ORW86433.1"/>
    <property type="molecule type" value="Genomic_DNA"/>
</dbReference>
<organism evidence="2 3">
    <name type="scientific">Mycobacterium riyadhense</name>
    <dbReference type="NCBI Taxonomy" id="486698"/>
    <lineage>
        <taxon>Bacteria</taxon>
        <taxon>Bacillati</taxon>
        <taxon>Actinomycetota</taxon>
        <taxon>Actinomycetes</taxon>
        <taxon>Mycobacteriales</taxon>
        <taxon>Mycobacteriaceae</taxon>
        <taxon>Mycobacterium</taxon>
    </lineage>
</organism>
<dbReference type="AlphaFoldDB" id="A0A1X2DE35"/>
<dbReference type="GO" id="GO:0005737">
    <property type="term" value="C:cytoplasm"/>
    <property type="evidence" value="ECO:0007669"/>
    <property type="project" value="TreeGrafter"/>
</dbReference>
<dbReference type="Proteomes" id="UP000193087">
    <property type="component" value="Unassembled WGS sequence"/>
</dbReference>
<accession>A0A1X2DE35</accession>
<dbReference type="InterPro" id="IPR036866">
    <property type="entry name" value="RibonucZ/Hydroxyglut_hydro"/>
</dbReference>
<gene>
    <name evidence="2" type="ORF">AWC22_10750</name>
</gene>
<reference evidence="2 3" key="1">
    <citation type="submission" date="2016-01" db="EMBL/GenBank/DDBJ databases">
        <title>The new phylogeny of the genus Mycobacterium.</title>
        <authorList>
            <person name="Tarcisio F."/>
            <person name="Conor M."/>
            <person name="Antonella G."/>
            <person name="Elisabetta G."/>
            <person name="Giulia F.S."/>
            <person name="Sara T."/>
            <person name="Anna F."/>
            <person name="Clotilde B."/>
            <person name="Roberto B."/>
            <person name="Veronica D.S."/>
            <person name="Fabio R."/>
            <person name="Monica P."/>
            <person name="Olivier J."/>
            <person name="Enrico T."/>
            <person name="Nicola S."/>
        </authorList>
    </citation>
    <scope>NUCLEOTIDE SEQUENCE [LARGE SCALE GENOMIC DNA]</scope>
    <source>
        <strain evidence="2 3">DSM 45176</strain>
    </source>
</reference>
<dbReference type="GeneID" id="93496657"/>
<sequence length="370" mass="40394">MTRRALRLAAGTASLAVGGWLLRALHGAPAALGADPSSIQAVSEGSPNYRDGAFVNVDPASMYLMDREQLRLIAWELVGGRGGSRPAAPIPLAAPEIFRGDASRLAVSWFGHSTALVEVDGYRVLTDPVWSDRCSPSDLVGPQRLHPPPVQLEGLPAVDAMVISHDHYDHLDIDTVRGLARTQRAPFFVPLGVGAHLRAWGIPEHRIVELDWNEGAQVDELTVICLPARHFSGRFFSRNTTLWASWALIGPGHRAYFGGDTGYTKSFAQIGADHGPFDLTLMPIGAYNTAWPDIHMNPEEAVRAHLDVSDTGLLVPIHWGTFRLAPHPWAEPVERVLKAAEPDGVQVAVPLPGQRIDPAVPLRFNPWWRL</sequence>
<dbReference type="InterPro" id="IPR024884">
    <property type="entry name" value="NAPE-PLD"/>
</dbReference>
<evidence type="ECO:0000313" key="3">
    <source>
        <dbReference type="Proteomes" id="UP000193087"/>
    </source>
</evidence>
<evidence type="ECO:0000259" key="1">
    <source>
        <dbReference type="Pfam" id="PF12706"/>
    </source>
</evidence>
<dbReference type="InterPro" id="IPR001279">
    <property type="entry name" value="Metallo-B-lactamas"/>
</dbReference>
<comment type="caution">
    <text evidence="2">The sequence shown here is derived from an EMBL/GenBank/DDBJ whole genome shotgun (WGS) entry which is preliminary data.</text>
</comment>
<dbReference type="Pfam" id="PF12706">
    <property type="entry name" value="Lactamase_B_2"/>
    <property type="match status" value="1"/>
</dbReference>
<dbReference type="OrthoDB" id="9805728at2"/>
<proteinExistence type="predicted"/>
<dbReference type="GO" id="GO:0070290">
    <property type="term" value="F:N-acylphosphatidylethanolamine-specific phospholipase D activity"/>
    <property type="evidence" value="ECO:0007669"/>
    <property type="project" value="InterPro"/>
</dbReference>
<feature type="domain" description="Metallo-beta-lactamase" evidence="1">
    <location>
        <begin position="122"/>
        <end position="319"/>
    </location>
</feature>